<name>A0A382JD49_9ZZZZ</name>
<organism evidence="1">
    <name type="scientific">marine metagenome</name>
    <dbReference type="NCBI Taxonomy" id="408172"/>
    <lineage>
        <taxon>unclassified sequences</taxon>
        <taxon>metagenomes</taxon>
        <taxon>ecological metagenomes</taxon>
    </lineage>
</organism>
<proteinExistence type="predicted"/>
<sequence length="55" mass="6593">MNSFREYSIFSRGSKFIQNIFITQEKILDIKKTAESFTYKISQANNLQFESRVFF</sequence>
<protein>
    <submittedName>
        <fullName evidence="1">Uncharacterized protein</fullName>
    </submittedName>
</protein>
<reference evidence="1" key="1">
    <citation type="submission" date="2018-05" db="EMBL/GenBank/DDBJ databases">
        <authorList>
            <person name="Lanie J.A."/>
            <person name="Ng W.-L."/>
            <person name="Kazmierczak K.M."/>
            <person name="Andrzejewski T.M."/>
            <person name="Davidsen T.M."/>
            <person name="Wayne K.J."/>
            <person name="Tettelin H."/>
            <person name="Glass J.I."/>
            <person name="Rusch D."/>
            <person name="Podicherti R."/>
            <person name="Tsui H.-C.T."/>
            <person name="Winkler M.E."/>
        </authorList>
    </citation>
    <scope>NUCLEOTIDE SEQUENCE</scope>
</reference>
<accession>A0A382JD49</accession>
<dbReference type="EMBL" id="UINC01073301">
    <property type="protein sequence ID" value="SVC09579.1"/>
    <property type="molecule type" value="Genomic_DNA"/>
</dbReference>
<gene>
    <name evidence="1" type="ORF">METZ01_LOCUS262433</name>
</gene>
<dbReference type="AlphaFoldDB" id="A0A382JD49"/>
<evidence type="ECO:0000313" key="1">
    <source>
        <dbReference type="EMBL" id="SVC09579.1"/>
    </source>
</evidence>